<keyword evidence="7" id="KW-1185">Reference proteome</keyword>
<evidence type="ECO:0000256" key="2">
    <source>
        <dbReference type="ARBA" id="ARBA00008164"/>
    </source>
</evidence>
<dbReference type="PANTHER" id="PTHR10264:SF19">
    <property type="entry name" value="AT06885P-RELATED"/>
    <property type="match status" value="1"/>
</dbReference>
<dbReference type="OrthoDB" id="9809197at2"/>
<dbReference type="STRING" id="252474.B1A74_02775"/>
<dbReference type="InterPro" id="IPR036013">
    <property type="entry name" value="Band_7/SPFH_dom_sf"/>
</dbReference>
<comment type="caution">
    <text evidence="6">The sequence shown here is derived from an EMBL/GenBank/DDBJ whole genome shotgun (WGS) entry which is preliminary data.</text>
</comment>
<dbReference type="CDD" id="cd08826">
    <property type="entry name" value="SPFH_eoslipins_u1"/>
    <property type="match status" value="1"/>
</dbReference>
<dbReference type="Proteomes" id="UP000189177">
    <property type="component" value="Unassembled WGS sequence"/>
</dbReference>
<dbReference type="GO" id="GO:0098552">
    <property type="term" value="C:side of membrane"/>
    <property type="evidence" value="ECO:0007669"/>
    <property type="project" value="UniProtKB-ARBA"/>
</dbReference>
<dbReference type="Gene3D" id="6.10.250.2090">
    <property type="match status" value="1"/>
</dbReference>
<dbReference type="FunFam" id="3.30.479.30:FF:000004">
    <property type="entry name" value="Putative membrane protease family, stomatin"/>
    <property type="match status" value="1"/>
</dbReference>
<dbReference type="Pfam" id="PF01145">
    <property type="entry name" value="Band_7"/>
    <property type="match status" value="1"/>
</dbReference>
<evidence type="ECO:0000259" key="5">
    <source>
        <dbReference type="SMART" id="SM00244"/>
    </source>
</evidence>
<feature type="compositionally biased region" description="Low complexity" evidence="3">
    <location>
        <begin position="282"/>
        <end position="294"/>
    </location>
</feature>
<comment type="subcellular location">
    <subcellularLocation>
        <location evidence="1">Membrane</location>
        <topology evidence="1">Single-pass membrane protein</topology>
    </subcellularLocation>
</comment>
<dbReference type="EMBL" id="MUZR01000007">
    <property type="protein sequence ID" value="OOC11069.1"/>
    <property type="molecule type" value="Genomic_DNA"/>
</dbReference>
<dbReference type="InterPro" id="IPR043202">
    <property type="entry name" value="Band-7_stomatin-like"/>
</dbReference>
<comment type="similarity">
    <text evidence="2">Belongs to the band 7/mec-2 family.</text>
</comment>
<dbReference type="Gene3D" id="3.30.479.30">
    <property type="entry name" value="Band 7 domain"/>
    <property type="match status" value="1"/>
</dbReference>
<dbReference type="InterPro" id="IPR001972">
    <property type="entry name" value="Stomatin_HflK_fam"/>
</dbReference>
<name>A0A1V3A191_9GAMM</name>
<organism evidence="6 7">
    <name type="scientific">Thioalkalivibrio halophilus</name>
    <dbReference type="NCBI Taxonomy" id="252474"/>
    <lineage>
        <taxon>Bacteria</taxon>
        <taxon>Pseudomonadati</taxon>
        <taxon>Pseudomonadota</taxon>
        <taxon>Gammaproteobacteria</taxon>
        <taxon>Chromatiales</taxon>
        <taxon>Ectothiorhodospiraceae</taxon>
        <taxon>Thioalkalivibrio</taxon>
    </lineage>
</organism>
<feature type="region of interest" description="Disordered" evidence="3">
    <location>
        <begin position="267"/>
        <end position="316"/>
    </location>
</feature>
<dbReference type="PANTHER" id="PTHR10264">
    <property type="entry name" value="BAND 7 PROTEIN-RELATED"/>
    <property type="match status" value="1"/>
</dbReference>
<dbReference type="PRINTS" id="PR00721">
    <property type="entry name" value="STOMATIN"/>
</dbReference>
<dbReference type="AlphaFoldDB" id="A0A1V3A191"/>
<reference evidence="6 7" key="1">
    <citation type="submission" date="2017-02" db="EMBL/GenBank/DDBJ databases">
        <title>Genomic diversity within the haloalkaliphilic genus Thioalkalivibrio.</title>
        <authorList>
            <person name="Ahn A.-C."/>
            <person name="Meier-Kolthoff J."/>
            <person name="Overmars L."/>
            <person name="Richter M."/>
            <person name="Woyke T."/>
            <person name="Sorokin D.Y."/>
            <person name="Muyzer G."/>
        </authorList>
    </citation>
    <scope>NUCLEOTIDE SEQUENCE [LARGE SCALE GENOMIC DNA]</scope>
    <source>
        <strain evidence="6 7">HL17</strain>
    </source>
</reference>
<keyword evidence="4" id="KW-0472">Membrane</keyword>
<gene>
    <name evidence="6" type="ORF">B1A74_02775</name>
</gene>
<evidence type="ECO:0000313" key="7">
    <source>
        <dbReference type="Proteomes" id="UP000189177"/>
    </source>
</evidence>
<feature type="domain" description="Band 7" evidence="5">
    <location>
        <begin position="21"/>
        <end position="178"/>
    </location>
</feature>
<dbReference type="SMART" id="SM00244">
    <property type="entry name" value="PHB"/>
    <property type="match status" value="1"/>
</dbReference>
<accession>A0A1V3A191</accession>
<dbReference type="InterPro" id="IPR001107">
    <property type="entry name" value="Band_7"/>
</dbReference>
<evidence type="ECO:0000256" key="3">
    <source>
        <dbReference type="SAM" id="MobiDB-lite"/>
    </source>
</evidence>
<keyword evidence="4" id="KW-0812">Transmembrane</keyword>
<sequence length="316" mass="34277">MLNDFGYLVVPLVIIIALIAMSIRVLREYERGVVFFLGRFQSVKGPGLIIVIPGIQQMVRIDLRIITLDVPSQDVISQDNVTVRVNAVLYFRVVDSAKSVIQVEDYYAATSQLAQTTLRSVLGKHDLDEMLSERDKLNNDIQEILDSQTDAWGIKVTNVEIKHVDLDDSMIRAIARQAEAERERRAKVIHAEGELQAAEKLVQAAQQMEAAPSSLQLRYMQTMADMSTNGNANTIFFPLPLELTKVFENLAAKFRAENPENPLNAAAAAAGMGTKKGASDVTGDTAGGSAAATGDEGEAGARGTNRGPAPDDPANP</sequence>
<dbReference type="GO" id="GO:0005886">
    <property type="term" value="C:plasma membrane"/>
    <property type="evidence" value="ECO:0007669"/>
    <property type="project" value="InterPro"/>
</dbReference>
<feature type="transmembrane region" description="Helical" evidence="4">
    <location>
        <begin position="6"/>
        <end position="26"/>
    </location>
</feature>
<dbReference type="SUPFAM" id="SSF117892">
    <property type="entry name" value="Band 7/SPFH domain"/>
    <property type="match status" value="1"/>
</dbReference>
<protein>
    <recommendedName>
        <fullName evidence="5">Band 7 domain-containing protein</fullName>
    </recommendedName>
</protein>
<proteinExistence type="inferred from homology"/>
<evidence type="ECO:0000256" key="4">
    <source>
        <dbReference type="SAM" id="Phobius"/>
    </source>
</evidence>
<evidence type="ECO:0000313" key="6">
    <source>
        <dbReference type="EMBL" id="OOC11069.1"/>
    </source>
</evidence>
<evidence type="ECO:0000256" key="1">
    <source>
        <dbReference type="ARBA" id="ARBA00004167"/>
    </source>
</evidence>
<keyword evidence="4" id="KW-1133">Transmembrane helix</keyword>